<keyword evidence="4" id="KW-1185">Reference proteome</keyword>
<organism evidence="3 4">
    <name type="scientific">Gossypium davidsonii</name>
    <name type="common">Davidson's cotton</name>
    <name type="synonym">Gossypium klotzschianum subsp. davidsonii</name>
    <dbReference type="NCBI Taxonomy" id="34287"/>
    <lineage>
        <taxon>Eukaryota</taxon>
        <taxon>Viridiplantae</taxon>
        <taxon>Streptophyta</taxon>
        <taxon>Embryophyta</taxon>
        <taxon>Tracheophyta</taxon>
        <taxon>Spermatophyta</taxon>
        <taxon>Magnoliopsida</taxon>
        <taxon>eudicotyledons</taxon>
        <taxon>Gunneridae</taxon>
        <taxon>Pentapetalae</taxon>
        <taxon>rosids</taxon>
        <taxon>malvids</taxon>
        <taxon>Malvales</taxon>
        <taxon>Malvaceae</taxon>
        <taxon>Malvoideae</taxon>
        <taxon>Gossypium</taxon>
    </lineage>
</organism>
<evidence type="ECO:0000256" key="1">
    <source>
        <dbReference type="ARBA" id="ARBA00009995"/>
    </source>
</evidence>
<reference evidence="3 4" key="1">
    <citation type="journal article" date="2019" name="Genome Biol. Evol.">
        <title>Insights into the evolution of the New World diploid cottons (Gossypium, subgenus Houzingenia) based on genome sequencing.</title>
        <authorList>
            <person name="Grover C.E."/>
            <person name="Arick M.A. 2nd"/>
            <person name="Thrash A."/>
            <person name="Conover J.L."/>
            <person name="Sanders W.S."/>
            <person name="Peterson D.G."/>
            <person name="Frelichowski J.E."/>
            <person name="Scheffler J.A."/>
            <person name="Scheffler B.E."/>
            <person name="Wendel J.F."/>
        </authorList>
    </citation>
    <scope>NUCLEOTIDE SEQUENCE [LARGE SCALE GENOMIC DNA]</scope>
    <source>
        <strain evidence="3">27</strain>
        <tissue evidence="3">Leaf</tissue>
    </source>
</reference>
<dbReference type="GO" id="GO:0080043">
    <property type="term" value="F:quercetin 3-O-glucosyltransferase activity"/>
    <property type="evidence" value="ECO:0007669"/>
    <property type="project" value="TreeGrafter"/>
</dbReference>
<proteinExistence type="inferred from homology"/>
<dbReference type="GO" id="GO:0080044">
    <property type="term" value="F:quercetin 7-O-glucosyltransferase activity"/>
    <property type="evidence" value="ECO:0007669"/>
    <property type="project" value="TreeGrafter"/>
</dbReference>
<dbReference type="EMBL" id="JABFAC010000009">
    <property type="protein sequence ID" value="MBA0623790.1"/>
    <property type="molecule type" value="Genomic_DNA"/>
</dbReference>
<accession>A0A7J8SD55</accession>
<dbReference type="Gene3D" id="3.40.50.2000">
    <property type="entry name" value="Glycogen Phosphorylase B"/>
    <property type="match status" value="3"/>
</dbReference>
<dbReference type="Proteomes" id="UP000593561">
    <property type="component" value="Unassembled WGS sequence"/>
</dbReference>
<comment type="similarity">
    <text evidence="1">Belongs to the UDP-glycosyltransferase family.</text>
</comment>
<sequence length="300" mass="34710">MGNLELRNKPHAICIPFLAQGHINPMLKLAKLLQHNGFHITFVNHKRLLKSRRLCALNPHPSFRMNPLLENIDFLEALRAYFRLVHHNDCKQLGSNLWKEDPICLEWLDSKQPNSVVYVNFGVISVMTPDQLTEFACGLANSNHSFCGLFGLIYGWNSTIESISFGVPMIWWPFAEQQTNCWFSCTRWGIAMEINSDVKRDEVAGHWDEKVGEDRWRRTPPFVKDSKDRTVRGYVVPGVQKMLPWELAKSSQNNMETPLRLMMNHTVDDSIVPAGFVDYREPAFPFSTFLYQIWLPQLFA</sequence>
<keyword evidence="2" id="KW-0328">Glycosyltransferase</keyword>
<dbReference type="PANTHER" id="PTHR11926:SF774">
    <property type="entry name" value="UDP-GLYCOSYLTRANSFERASE 85A1-RELATED"/>
    <property type="match status" value="1"/>
</dbReference>
<keyword evidence="2" id="KW-0808">Transferase</keyword>
<dbReference type="AlphaFoldDB" id="A0A7J8SD55"/>
<evidence type="ECO:0000256" key="2">
    <source>
        <dbReference type="ARBA" id="ARBA00022676"/>
    </source>
</evidence>
<evidence type="ECO:0000313" key="4">
    <source>
        <dbReference type="Proteomes" id="UP000593561"/>
    </source>
</evidence>
<comment type="caution">
    <text evidence="3">The sequence shown here is derived from an EMBL/GenBank/DDBJ whole genome shotgun (WGS) entry which is preliminary data.</text>
</comment>
<evidence type="ECO:0000313" key="3">
    <source>
        <dbReference type="EMBL" id="MBA0623790.1"/>
    </source>
</evidence>
<protein>
    <submittedName>
        <fullName evidence="3">Uncharacterized protein</fullName>
    </submittedName>
</protein>
<name>A0A7J8SD55_GOSDV</name>
<gene>
    <name evidence="3" type="ORF">Godav_009231</name>
</gene>
<dbReference type="PANTHER" id="PTHR11926">
    <property type="entry name" value="GLUCOSYL/GLUCURONOSYL TRANSFERASES"/>
    <property type="match status" value="1"/>
</dbReference>
<dbReference type="SUPFAM" id="SSF53756">
    <property type="entry name" value="UDP-Glycosyltransferase/glycogen phosphorylase"/>
    <property type="match status" value="2"/>
</dbReference>